<protein>
    <submittedName>
        <fullName evidence="2">Uncharacterized protein</fullName>
    </submittedName>
</protein>
<proteinExistence type="predicted"/>
<keyword evidence="1" id="KW-1133">Transmembrane helix</keyword>
<feature type="non-terminal residue" evidence="2">
    <location>
        <position position="94"/>
    </location>
</feature>
<sequence>MTSYTDKVFSGWDFCIKDEKIIKLKQKSILNELKVDLEEHKIRRQHAQHTMGQRAGIYTPRIFLNILVVALIGGAFYCIYRSTSESQKLLKHVR</sequence>
<keyword evidence="1" id="KW-0472">Membrane</keyword>
<dbReference type="PANTHER" id="PTHR23302:SF45">
    <property type="entry name" value="TRANSMEMBRANE CHANNEL-LIKE PROTEIN 4"/>
    <property type="match status" value="1"/>
</dbReference>
<keyword evidence="1" id="KW-0812">Transmembrane</keyword>
<evidence type="ECO:0000313" key="3">
    <source>
        <dbReference type="Proteomes" id="UP001162483"/>
    </source>
</evidence>
<organism evidence="2 3">
    <name type="scientific">Staurois parvus</name>
    <dbReference type="NCBI Taxonomy" id="386267"/>
    <lineage>
        <taxon>Eukaryota</taxon>
        <taxon>Metazoa</taxon>
        <taxon>Chordata</taxon>
        <taxon>Craniata</taxon>
        <taxon>Vertebrata</taxon>
        <taxon>Euteleostomi</taxon>
        <taxon>Amphibia</taxon>
        <taxon>Batrachia</taxon>
        <taxon>Anura</taxon>
        <taxon>Neobatrachia</taxon>
        <taxon>Ranoidea</taxon>
        <taxon>Ranidae</taxon>
        <taxon>Staurois</taxon>
    </lineage>
</organism>
<evidence type="ECO:0000313" key="2">
    <source>
        <dbReference type="EMBL" id="CAI9591094.1"/>
    </source>
</evidence>
<dbReference type="Proteomes" id="UP001162483">
    <property type="component" value="Unassembled WGS sequence"/>
</dbReference>
<keyword evidence="3" id="KW-1185">Reference proteome</keyword>
<evidence type="ECO:0000256" key="1">
    <source>
        <dbReference type="SAM" id="Phobius"/>
    </source>
</evidence>
<name>A0ABN9F3P8_9NEOB</name>
<accession>A0ABN9F3P8</accession>
<dbReference type="InterPro" id="IPR038900">
    <property type="entry name" value="TMC"/>
</dbReference>
<dbReference type="EMBL" id="CATNWA010016238">
    <property type="protein sequence ID" value="CAI9591094.1"/>
    <property type="molecule type" value="Genomic_DNA"/>
</dbReference>
<comment type="caution">
    <text evidence="2">The sequence shown here is derived from an EMBL/GenBank/DDBJ whole genome shotgun (WGS) entry which is preliminary data.</text>
</comment>
<dbReference type="PANTHER" id="PTHR23302">
    <property type="entry name" value="TRANSMEMBRANE CHANNEL-RELATED"/>
    <property type="match status" value="1"/>
</dbReference>
<gene>
    <name evidence="2" type="ORF">SPARVUS_LOCUS11144116</name>
</gene>
<reference evidence="2" key="1">
    <citation type="submission" date="2023-05" db="EMBL/GenBank/DDBJ databases">
        <authorList>
            <person name="Stuckert A."/>
        </authorList>
    </citation>
    <scope>NUCLEOTIDE SEQUENCE</scope>
</reference>
<feature type="transmembrane region" description="Helical" evidence="1">
    <location>
        <begin position="62"/>
        <end position="80"/>
    </location>
</feature>